<dbReference type="EMBL" id="AB049198">
    <property type="protein sequence ID" value="BAB85580.1"/>
    <property type="molecule type" value="Genomic_DNA"/>
</dbReference>
<dbReference type="SMR" id="Q7DI63"/>
<proteinExistence type="inferred from homology"/>
<comment type="catalytic activity">
    <reaction evidence="3">
        <text>an (S)-2-haloacid + H2O = a (2R)-2-hydroxycarboxylate + a halide anion + H(+)</text>
        <dbReference type="Rhea" id="RHEA:11192"/>
        <dbReference type="ChEBI" id="CHEBI:15377"/>
        <dbReference type="ChEBI" id="CHEBI:15378"/>
        <dbReference type="ChEBI" id="CHEBI:16042"/>
        <dbReference type="ChEBI" id="CHEBI:58314"/>
        <dbReference type="ChEBI" id="CHEBI:137405"/>
        <dbReference type="EC" id="3.8.1.2"/>
    </reaction>
</comment>
<dbReference type="SUPFAM" id="SSF56784">
    <property type="entry name" value="HAD-like"/>
    <property type="match status" value="1"/>
</dbReference>
<dbReference type="InterPro" id="IPR036412">
    <property type="entry name" value="HAD-like_sf"/>
</dbReference>
<dbReference type="Gene3D" id="1.10.150.240">
    <property type="entry name" value="Putative phosphatase, domain 2"/>
    <property type="match status" value="1"/>
</dbReference>
<dbReference type="SFLD" id="SFLDF00045">
    <property type="entry name" value="2-haloacid_dehalogenase"/>
    <property type="match status" value="1"/>
</dbReference>
<dbReference type="AlphaFoldDB" id="Q7DI63"/>
<dbReference type="EC" id="3.8.1.2" evidence="3"/>
<dbReference type="SFLD" id="SFLDG01129">
    <property type="entry name" value="C1.5:_HAD__Beta-PGM__Phosphata"/>
    <property type="match status" value="1"/>
</dbReference>
<dbReference type="InterPro" id="IPR006439">
    <property type="entry name" value="HAD-SF_hydro_IA"/>
</dbReference>
<reference evidence="5" key="5">
    <citation type="journal article" date="2006" name="Appl. Environ. Microbiol.">
        <title>Functional analysis of unique class II insertion sequence IS1071.</title>
        <authorList>
            <person name="Sota M."/>
            <person name="Yano H."/>
            <person name="Nagata Y."/>
            <person name="Ohtsubo Y."/>
            <person name="Genka H."/>
            <person name="Anbutsu H."/>
            <person name="Kawasaki H."/>
            <person name="Tsuda M."/>
        </authorList>
    </citation>
    <scope>NUCLEOTIDE SEQUENCE</scope>
    <source>
        <strain evidence="5">B</strain>
        <plasmid evidence="5">pUO1</plasmid>
    </source>
</reference>
<dbReference type="NCBIfam" id="TIGR01428">
    <property type="entry name" value="HAD_type_II"/>
    <property type="match status" value="1"/>
</dbReference>
<keyword evidence="2 3" id="KW-0378">Hydrolase</keyword>
<organism evidence="5">
    <name type="scientific">Delftia acidovorans</name>
    <name type="common">Pseudomonas acidovorans</name>
    <name type="synonym">Comamonas acidovorans</name>
    <dbReference type="NCBI Taxonomy" id="80866"/>
    <lineage>
        <taxon>Bacteria</taxon>
        <taxon>Pseudomonadati</taxon>
        <taxon>Pseudomonadota</taxon>
        <taxon>Betaproteobacteria</taxon>
        <taxon>Burkholderiales</taxon>
        <taxon>Comamonadaceae</taxon>
        <taxon>Delftia</taxon>
    </lineage>
</organism>
<dbReference type="PANTHER" id="PTHR43316">
    <property type="entry name" value="HYDROLASE, HALOACID DELAHOGENASE-RELATED"/>
    <property type="match status" value="1"/>
</dbReference>
<dbReference type="InterPro" id="IPR006328">
    <property type="entry name" value="2-HAD"/>
</dbReference>
<geneLocation type="plasmid" evidence="5">
    <name>pUO1</name>
</geneLocation>
<evidence type="ECO:0000256" key="1">
    <source>
        <dbReference type="ARBA" id="ARBA00008106"/>
    </source>
</evidence>
<name>Q7DI63_DELAC</name>
<dbReference type="InterPro" id="IPR051540">
    <property type="entry name" value="S-2-haloacid_dehalogenase"/>
</dbReference>
<evidence type="ECO:0000313" key="5">
    <source>
        <dbReference type="EMBL" id="BAB85580.1"/>
    </source>
</evidence>
<keyword evidence="5" id="KW-0614">Plasmid</keyword>
<evidence type="ECO:0000256" key="3">
    <source>
        <dbReference type="RuleBase" id="RU368077"/>
    </source>
</evidence>
<dbReference type="NCBIfam" id="TIGR01509">
    <property type="entry name" value="HAD-SF-IA-v3"/>
    <property type="match status" value="1"/>
</dbReference>
<dbReference type="EMBL" id="AB049197">
    <property type="protein sequence ID" value="BAB85577.1"/>
    <property type="molecule type" value="Genomic_DNA"/>
</dbReference>
<dbReference type="CDD" id="cd02588">
    <property type="entry name" value="HAD_L2-DEX"/>
    <property type="match status" value="1"/>
</dbReference>
<reference evidence="4" key="4">
    <citation type="journal article" date="2006" name="Appl. Environ. Microbiol.">
        <title>Functional Analysis of Unique Class II Insertion Sequence IS1071.</title>
        <authorList>
            <person name="Sota M."/>
            <person name="Yano H."/>
            <person name="Nagata Y."/>
            <person name="Ohtsubo Y."/>
            <person name="Genka H."/>
            <person name="Anbutsu H."/>
            <person name="Kawasaki H."/>
            <person name="Tsuda M."/>
        </authorList>
    </citation>
    <scope>NUCLEOTIDE SEQUENCE</scope>
    <source>
        <strain evidence="4">B</strain>
        <plasmid evidence="4">pUO1</plasmid>
    </source>
</reference>
<reference evidence="5" key="2">
    <citation type="journal article" date="2002" name="Appl. Environ. Microbiol.">
        <title>Characterization of a class II defective transposon carrying two haloacetate dehalogenase genes from Delftia acidovorans plasmid pUO1.</title>
        <authorList>
            <person name="Sota M."/>
            <person name="Endo M."/>
            <person name="Nitta K."/>
            <person name="Kawasaki H."/>
            <person name="Tsuda M."/>
        </authorList>
    </citation>
    <scope>NUCLEOTIDE SEQUENCE</scope>
    <source>
        <strain evidence="5">B</strain>
        <plasmid evidence="5">pUO1</plasmid>
    </source>
</reference>
<dbReference type="NCBIfam" id="TIGR01493">
    <property type="entry name" value="HAD-SF-IA-v2"/>
    <property type="match status" value="1"/>
</dbReference>
<comment type="function">
    <text evidence="3">Catalyzes the hydrolytic dehalogenation of small (S)-2-haloalkanoic acids to yield the corresponding (R)-2-hydroxyalkanoic acids.</text>
</comment>
<dbReference type="InterPro" id="IPR023198">
    <property type="entry name" value="PGP-like_dom2"/>
</dbReference>
<dbReference type="PANTHER" id="PTHR43316:SF3">
    <property type="entry name" value="HALOACID DEHALOGENASE, TYPE II (AFU_ORTHOLOGUE AFUA_2G07750)-RELATED"/>
    <property type="match status" value="1"/>
</dbReference>
<accession>Q7DI63</accession>
<evidence type="ECO:0000313" key="4">
    <source>
        <dbReference type="EMBL" id="BAB85577.1"/>
    </source>
</evidence>
<dbReference type="SFLD" id="SFLDG01135">
    <property type="entry name" value="C1.5.6:_HAD__Beta-PGM__Phospha"/>
    <property type="match status" value="1"/>
</dbReference>
<evidence type="ECO:0000256" key="2">
    <source>
        <dbReference type="ARBA" id="ARBA00022801"/>
    </source>
</evidence>
<comment type="similarity">
    <text evidence="1 3">Belongs to the HAD-like hydrolase superfamily. S-2-haloalkanoic acid dehalogenase family.</text>
</comment>
<reference evidence="5" key="3">
    <citation type="journal article" date="2003" name="J. Bacteriol.">
        <title>Structure of haloacetate-catabolic IncP-1beta plasmid pUO1 and genetic mobility of its residing haloacetate-catabolic transposon.</title>
        <authorList>
            <person name="Sota M."/>
            <person name="Kawasaki H."/>
            <person name="Tsuda M."/>
        </authorList>
    </citation>
    <scope>NUCLEOTIDE SEQUENCE</scope>
    <source>
        <strain evidence="5">B</strain>
        <plasmid evidence="5">pUO1</plasmid>
    </source>
</reference>
<reference evidence="4" key="1">
    <citation type="journal article" date="2002" name="Appl. Environ. Microbiol.">
        <title>Characterization of a Class II Defective Transposon Carrying Two Haloacetate Dehalogenase Genes from Delftia acidovorans Plasmid pUO1.</title>
        <authorList>
            <person name="Sota M."/>
            <person name="Endo M."/>
            <person name="Nitta K."/>
            <person name="Kawasaki H."/>
            <person name="Tsuda M."/>
        </authorList>
    </citation>
    <scope>NUCLEOTIDE SEQUENCE</scope>
    <source>
        <strain evidence="4">B</strain>
        <plasmid evidence="4">pUO1</plasmid>
    </source>
</reference>
<dbReference type="SFLD" id="SFLDS00003">
    <property type="entry name" value="Haloacid_Dehalogenase"/>
    <property type="match status" value="1"/>
</dbReference>
<dbReference type="EMBL" id="AB063332">
    <property type="protein sequence ID" value="BAC81974.1"/>
    <property type="molecule type" value="Genomic_DNA"/>
</dbReference>
<dbReference type="GO" id="GO:0018784">
    <property type="term" value="F:(S)-2-haloacid dehalogenase activity"/>
    <property type="evidence" value="ECO:0007669"/>
    <property type="project" value="UniProtKB-UniRule"/>
</dbReference>
<protein>
    <recommendedName>
        <fullName evidence="3">(S)-2-haloacid dehalogenase</fullName>
        <ecNumber evidence="3">3.8.1.2</ecNumber>
    </recommendedName>
    <alternativeName>
        <fullName evidence="3">2-haloalkanoic acid dehalogenase</fullName>
    </alternativeName>
    <alternativeName>
        <fullName evidence="3">Halocarboxylic acid halidohydrolase</fullName>
    </alternativeName>
    <alternativeName>
        <fullName evidence="3">L-2-haloacid dehalogenase</fullName>
    </alternativeName>
</protein>
<dbReference type="InterPro" id="IPR023214">
    <property type="entry name" value="HAD_sf"/>
</dbReference>
<reference evidence="4" key="6">
    <citation type="submission" date="2024-06" db="EMBL/GenBank/DDBJ databases">
        <authorList>
            <person name="Sota M."/>
            <person name="Kawasaki H."/>
            <person name="Tsuda M."/>
        </authorList>
    </citation>
    <scope>NUCLEOTIDE SEQUENCE</scope>
    <source>
        <strain evidence="4">B</strain>
        <plasmid evidence="4">pUO1</plasmid>
    </source>
</reference>
<dbReference type="RefSeq" id="WP_011137954.1">
    <property type="nucleotide sequence ID" value="NC_005088.1"/>
</dbReference>
<dbReference type="Pfam" id="PF00702">
    <property type="entry name" value="Hydrolase"/>
    <property type="match status" value="1"/>
</dbReference>
<dbReference type="Gene3D" id="3.40.50.1000">
    <property type="entry name" value="HAD superfamily/HAD-like"/>
    <property type="match status" value="1"/>
</dbReference>
<gene>
    <name evidence="5" type="primary">dehH2</name>
</gene>
<dbReference type="PRINTS" id="PR00413">
    <property type="entry name" value="HADHALOGNASE"/>
</dbReference>
<sequence>MKKIEAIAFDMYGTLYDVHSVVDACEKQYPGKGKDISVLWRQKQLEYAWLRCLMGQYIKFEEATANALTYTCNQMKLDCDEGSAMRLTEEYLRLKPFPEVRGALRALRQRGMRLAILSNGSTETIHDVVHNSGVEGEFEHLISVDSARAYKPHPLAYELGEEAFGISRESILFVSSNPWDVSGAKAFGYQVCWINRYGFAFDELGQTPDFTVPVMDAIVHLIAV</sequence>